<dbReference type="InterPro" id="IPR004033">
    <property type="entry name" value="UbiE/COQ5_MeTrFase"/>
</dbReference>
<name>A0A062XZM9_9BACT</name>
<evidence type="ECO:0000256" key="1">
    <source>
        <dbReference type="ARBA" id="ARBA00022428"/>
    </source>
</evidence>
<dbReference type="Proteomes" id="UP000027284">
    <property type="component" value="Unassembled WGS sequence"/>
</dbReference>
<dbReference type="PROSITE" id="PS01184">
    <property type="entry name" value="UBIE_2"/>
    <property type="match status" value="1"/>
</dbReference>
<dbReference type="RefSeq" id="WP_038049429.1">
    <property type="nucleotide sequence ID" value="NZ_JMFG01000020.1"/>
</dbReference>
<dbReference type="AlphaFoldDB" id="A0A062XZM9"/>
<dbReference type="GO" id="GO:0032259">
    <property type="term" value="P:methylation"/>
    <property type="evidence" value="ECO:0007669"/>
    <property type="project" value="UniProtKB-KW"/>
</dbReference>
<gene>
    <name evidence="5" type="ORF">EG19_05155</name>
</gene>
<dbReference type="GO" id="GO:0008168">
    <property type="term" value="F:methyltransferase activity"/>
    <property type="evidence" value="ECO:0007669"/>
    <property type="project" value="UniProtKB-KW"/>
</dbReference>
<dbReference type="Pfam" id="PF01209">
    <property type="entry name" value="Ubie_methyltran"/>
    <property type="match status" value="1"/>
</dbReference>
<dbReference type="Gene3D" id="3.40.50.150">
    <property type="entry name" value="Vaccinia Virus protein VP39"/>
    <property type="match status" value="1"/>
</dbReference>
<keyword evidence="2 5" id="KW-0489">Methyltransferase</keyword>
<evidence type="ECO:0000256" key="2">
    <source>
        <dbReference type="ARBA" id="ARBA00022603"/>
    </source>
</evidence>
<dbReference type="PANTHER" id="PTHR43591:SF24">
    <property type="entry name" value="2-METHOXY-6-POLYPRENYL-1,4-BENZOQUINOL METHYLASE, MITOCHONDRIAL"/>
    <property type="match status" value="1"/>
</dbReference>
<reference evidence="5 6" key="1">
    <citation type="submission" date="2014-04" db="EMBL/GenBank/DDBJ databases">
        <title>The Genome Sequence of Thermoanaerobaculum aquaticum MP-01, The First Cultivated Group 23 Acidobacterium.</title>
        <authorList>
            <person name="Stamps B.W."/>
            <person name="Losey N.A."/>
            <person name="Lawson P.A."/>
            <person name="Stevenson B.S."/>
        </authorList>
    </citation>
    <scope>NUCLEOTIDE SEQUENCE [LARGE SCALE GENOMIC DNA]</scope>
    <source>
        <strain evidence="5 6">MP-01</strain>
    </source>
</reference>
<keyword evidence="3 5" id="KW-0808">Transferase</keyword>
<keyword evidence="6" id="KW-1185">Reference proteome</keyword>
<evidence type="ECO:0000256" key="3">
    <source>
        <dbReference type="ARBA" id="ARBA00022679"/>
    </source>
</evidence>
<dbReference type="OrthoDB" id="9808140at2"/>
<keyword evidence="1" id="KW-0474">Menaquinone biosynthesis</keyword>
<dbReference type="CDD" id="cd02440">
    <property type="entry name" value="AdoMet_MTases"/>
    <property type="match status" value="1"/>
</dbReference>
<comment type="caution">
    <text evidence="5">The sequence shown here is derived from an EMBL/GenBank/DDBJ whole genome shotgun (WGS) entry which is preliminary data.</text>
</comment>
<dbReference type="STRING" id="1312852.EG19_05155"/>
<dbReference type="SUPFAM" id="SSF53335">
    <property type="entry name" value="S-adenosyl-L-methionine-dependent methyltransferases"/>
    <property type="match status" value="1"/>
</dbReference>
<dbReference type="PROSITE" id="PS51608">
    <property type="entry name" value="SAM_MT_UBIE"/>
    <property type="match status" value="1"/>
</dbReference>
<evidence type="ECO:0000256" key="4">
    <source>
        <dbReference type="ARBA" id="ARBA00022691"/>
    </source>
</evidence>
<dbReference type="PANTHER" id="PTHR43591">
    <property type="entry name" value="METHYLTRANSFERASE"/>
    <property type="match status" value="1"/>
</dbReference>
<dbReference type="InterPro" id="IPR023576">
    <property type="entry name" value="UbiE/COQ5_MeTrFase_CS"/>
</dbReference>
<dbReference type="InterPro" id="IPR029063">
    <property type="entry name" value="SAM-dependent_MTases_sf"/>
</dbReference>
<keyword evidence="4" id="KW-0949">S-adenosyl-L-methionine</keyword>
<dbReference type="GO" id="GO:0009234">
    <property type="term" value="P:menaquinone biosynthetic process"/>
    <property type="evidence" value="ECO:0007669"/>
    <property type="project" value="UniProtKB-KW"/>
</dbReference>
<proteinExistence type="predicted"/>
<protein>
    <submittedName>
        <fullName evidence="5">Dimethylmenaquinone methyltransferase</fullName>
    </submittedName>
</protein>
<dbReference type="EMBL" id="JMFG01000020">
    <property type="protein sequence ID" value="KDA53591.1"/>
    <property type="molecule type" value="Genomic_DNA"/>
</dbReference>
<accession>A0A062XZM9</accession>
<sequence>MLPEGSSLPPHPDLQRYYRAGEKQQFVRQIFDASAPDYERVEKLMSLGTGAWYRRRALRRHGLPCGQRVLDVAIGTGLVARETLRLAQDGVFLVGLDPSVGMLHEARKRGRVSVVAGFGEKMPFPEATFDCLTMGYALRHLPDLLVAFREFHRVLRPGGKLLILEITPPRRGLGKALLKAYIRSLTATAARLVTRHRTTAELWRYFWDTMEACVPPEKVMAALSDAGFAQVSRFLELGIFSEYTAVKPG</sequence>
<organism evidence="5 6">
    <name type="scientific">Thermoanaerobaculum aquaticum</name>
    <dbReference type="NCBI Taxonomy" id="1312852"/>
    <lineage>
        <taxon>Bacteria</taxon>
        <taxon>Pseudomonadati</taxon>
        <taxon>Acidobacteriota</taxon>
        <taxon>Thermoanaerobaculia</taxon>
        <taxon>Thermoanaerobaculales</taxon>
        <taxon>Thermoanaerobaculaceae</taxon>
        <taxon>Thermoanaerobaculum</taxon>
    </lineage>
</organism>
<evidence type="ECO:0000313" key="6">
    <source>
        <dbReference type="Proteomes" id="UP000027284"/>
    </source>
</evidence>
<evidence type="ECO:0000313" key="5">
    <source>
        <dbReference type="EMBL" id="KDA53591.1"/>
    </source>
</evidence>